<name>A0AAV2Z6T9_9STRA</name>
<feature type="region of interest" description="Disordered" evidence="2">
    <location>
        <begin position="177"/>
        <end position="208"/>
    </location>
</feature>
<keyword evidence="1" id="KW-0175">Coiled coil</keyword>
<accession>A0AAV2Z6T9</accession>
<proteinExistence type="predicted"/>
<evidence type="ECO:0000313" key="4">
    <source>
        <dbReference type="Proteomes" id="UP001146120"/>
    </source>
</evidence>
<evidence type="ECO:0000256" key="1">
    <source>
        <dbReference type="SAM" id="Coils"/>
    </source>
</evidence>
<gene>
    <name evidence="3" type="ORF">N0F65_003350</name>
</gene>
<dbReference type="AlphaFoldDB" id="A0AAV2Z6T9"/>
<sequence length="208" mass="23270">MNLAAPTQQQRQQQDAALAFVEGKGSVAFTDVPDDRIYCTLLSDKVETRFEAESIKKLCGSSGSEIPRSDNLLHQALKGSEGAHKVPLVPKEHAFELTLTLKFSELFAPTYTFARKPMTVQTEDILRGFIHDLQEELAEMKETMVNLQDTVATQAKDAADEQQRMQKVIDSLCDELAKKKTPPPSSPWGQTAFGQKHRRRLPVEESDL</sequence>
<keyword evidence="4" id="KW-1185">Reference proteome</keyword>
<feature type="coiled-coil region" evidence="1">
    <location>
        <begin position="130"/>
        <end position="157"/>
    </location>
</feature>
<evidence type="ECO:0000256" key="2">
    <source>
        <dbReference type="SAM" id="MobiDB-lite"/>
    </source>
</evidence>
<dbReference type="EMBL" id="DAKRPA010000023">
    <property type="protein sequence ID" value="DBA03103.1"/>
    <property type="molecule type" value="Genomic_DNA"/>
</dbReference>
<protein>
    <submittedName>
        <fullName evidence="3">Uncharacterized protein</fullName>
    </submittedName>
</protein>
<reference evidence="3" key="1">
    <citation type="submission" date="2022-11" db="EMBL/GenBank/DDBJ databases">
        <authorList>
            <person name="Morgan W.R."/>
            <person name="Tartar A."/>
        </authorList>
    </citation>
    <scope>NUCLEOTIDE SEQUENCE</scope>
    <source>
        <strain evidence="3">ARSEF 373</strain>
    </source>
</reference>
<organism evidence="3 4">
    <name type="scientific">Lagenidium giganteum</name>
    <dbReference type="NCBI Taxonomy" id="4803"/>
    <lineage>
        <taxon>Eukaryota</taxon>
        <taxon>Sar</taxon>
        <taxon>Stramenopiles</taxon>
        <taxon>Oomycota</taxon>
        <taxon>Peronosporomycetes</taxon>
        <taxon>Pythiales</taxon>
        <taxon>Pythiaceae</taxon>
    </lineage>
</organism>
<reference evidence="3" key="2">
    <citation type="journal article" date="2023" name="Microbiol Resour">
        <title>Decontamination and Annotation of the Draft Genome Sequence of the Oomycete Lagenidium giganteum ARSEF 373.</title>
        <authorList>
            <person name="Morgan W.R."/>
            <person name="Tartar A."/>
        </authorList>
    </citation>
    <scope>NUCLEOTIDE SEQUENCE</scope>
    <source>
        <strain evidence="3">ARSEF 373</strain>
    </source>
</reference>
<dbReference type="Proteomes" id="UP001146120">
    <property type="component" value="Unassembled WGS sequence"/>
</dbReference>
<comment type="caution">
    <text evidence="3">The sequence shown here is derived from an EMBL/GenBank/DDBJ whole genome shotgun (WGS) entry which is preliminary data.</text>
</comment>
<evidence type="ECO:0000313" key="3">
    <source>
        <dbReference type="EMBL" id="DBA03103.1"/>
    </source>
</evidence>